<sequence length="219" mass="24875">MKLKFFFLLALSCITTFTIAQQKPAFWNDIQNFKKKDSLNAPAKGGILFIGSSSFTKWTDLEKVYKDYGAINRGFGGSTLVDVNRYVKDIVFPYQARQIIIYCGENDIAGGASAIETLDRFASLFTSIRNNQPDVPLAYISIKQSPSRTKFSSAFLHANALIKEFLTHYKATQFVEVDSKMHNKNGSLRPELFLSDMLHMKQPGYDIWIKEITPHLLKK</sequence>
<feature type="domain" description="SGNH hydrolase-type esterase" evidence="2">
    <location>
        <begin position="60"/>
        <end position="207"/>
    </location>
</feature>
<feature type="chain" id="PRO_5026333111" description="SGNH hydrolase-type esterase domain-containing protein" evidence="1">
    <location>
        <begin position="21"/>
        <end position="219"/>
    </location>
</feature>
<keyword evidence="4" id="KW-1185">Reference proteome</keyword>
<organism evidence="3 4">
    <name type="scientific">Mucilaginibacter aquatilis</name>
    <dbReference type="NCBI Taxonomy" id="1517760"/>
    <lineage>
        <taxon>Bacteria</taxon>
        <taxon>Pseudomonadati</taxon>
        <taxon>Bacteroidota</taxon>
        <taxon>Sphingobacteriia</taxon>
        <taxon>Sphingobacteriales</taxon>
        <taxon>Sphingobacteriaceae</taxon>
        <taxon>Mucilaginibacter</taxon>
    </lineage>
</organism>
<dbReference type="Gene3D" id="3.40.50.1110">
    <property type="entry name" value="SGNH hydrolase"/>
    <property type="match status" value="1"/>
</dbReference>
<evidence type="ECO:0000313" key="4">
    <source>
        <dbReference type="Proteomes" id="UP000434850"/>
    </source>
</evidence>
<reference evidence="3 4" key="1">
    <citation type="submission" date="2019-12" db="EMBL/GenBank/DDBJ databases">
        <title>Mucilaginibacter sp. HME9299 genome sequencing and assembly.</title>
        <authorList>
            <person name="Kang H."/>
            <person name="Kim H."/>
            <person name="Joh K."/>
        </authorList>
    </citation>
    <scope>NUCLEOTIDE SEQUENCE [LARGE SCALE GENOMIC DNA]</scope>
    <source>
        <strain evidence="3 4">HME9299</strain>
    </source>
</reference>
<dbReference type="EMBL" id="WQLA01000004">
    <property type="protein sequence ID" value="MVN91972.1"/>
    <property type="molecule type" value="Genomic_DNA"/>
</dbReference>
<comment type="caution">
    <text evidence="3">The sequence shown here is derived from an EMBL/GenBank/DDBJ whole genome shotgun (WGS) entry which is preliminary data.</text>
</comment>
<evidence type="ECO:0000313" key="3">
    <source>
        <dbReference type="EMBL" id="MVN91972.1"/>
    </source>
</evidence>
<dbReference type="Pfam" id="PF13472">
    <property type="entry name" value="Lipase_GDSL_2"/>
    <property type="match status" value="1"/>
</dbReference>
<dbReference type="OrthoDB" id="9790057at2"/>
<evidence type="ECO:0000259" key="2">
    <source>
        <dbReference type="Pfam" id="PF13472"/>
    </source>
</evidence>
<dbReference type="GO" id="GO:0016788">
    <property type="term" value="F:hydrolase activity, acting on ester bonds"/>
    <property type="evidence" value="ECO:0007669"/>
    <property type="project" value="UniProtKB-ARBA"/>
</dbReference>
<feature type="signal peptide" evidence="1">
    <location>
        <begin position="1"/>
        <end position="20"/>
    </location>
</feature>
<protein>
    <recommendedName>
        <fullName evidence="2">SGNH hydrolase-type esterase domain-containing protein</fullName>
    </recommendedName>
</protein>
<gene>
    <name evidence="3" type="ORF">GO816_12610</name>
</gene>
<dbReference type="InterPro" id="IPR013830">
    <property type="entry name" value="SGNH_hydro"/>
</dbReference>
<accession>A0A6I4IA64</accession>
<dbReference type="InterPro" id="IPR036514">
    <property type="entry name" value="SGNH_hydro_sf"/>
</dbReference>
<dbReference type="SUPFAM" id="SSF52266">
    <property type="entry name" value="SGNH hydrolase"/>
    <property type="match status" value="1"/>
</dbReference>
<dbReference type="RefSeq" id="WP_157542285.1">
    <property type="nucleotide sequence ID" value="NZ_WQLA01000004.1"/>
</dbReference>
<proteinExistence type="predicted"/>
<dbReference type="Proteomes" id="UP000434850">
    <property type="component" value="Unassembled WGS sequence"/>
</dbReference>
<keyword evidence="1" id="KW-0732">Signal</keyword>
<name>A0A6I4IA64_9SPHI</name>
<dbReference type="AlphaFoldDB" id="A0A6I4IA64"/>
<evidence type="ECO:0000256" key="1">
    <source>
        <dbReference type="SAM" id="SignalP"/>
    </source>
</evidence>